<comment type="caution">
    <text evidence="1">The sequence shown here is derived from an EMBL/GenBank/DDBJ whole genome shotgun (WGS) entry which is preliminary data.</text>
</comment>
<dbReference type="EMBL" id="BAAALT010000093">
    <property type="protein sequence ID" value="GAA1808508.1"/>
    <property type="molecule type" value="Genomic_DNA"/>
</dbReference>
<dbReference type="Proteomes" id="UP001500218">
    <property type="component" value="Unassembled WGS sequence"/>
</dbReference>
<evidence type="ECO:0000313" key="1">
    <source>
        <dbReference type="EMBL" id="GAA1808508.1"/>
    </source>
</evidence>
<protein>
    <recommendedName>
        <fullName evidence="3">PE domain-containing protein</fullName>
    </recommendedName>
</protein>
<gene>
    <name evidence="1" type="ORF">GCM10009682_32870</name>
</gene>
<name>A0ABP4Y9W3_9ACTN</name>
<sequence length="146" mass="15317">MTGNIDVDLDGLRQVAKALHDAVTRDVRPAAIRIVNDCEPDIVNYGPRFATPAMTSARIRHHDSLAATLANLRSYVNTSQALVAAMNQVIAAYAASDGITAEAAKKILADAAAQADGARARYEAAIRAAGYTSVPDSYMPTDGGMA</sequence>
<proteinExistence type="predicted"/>
<accession>A0ABP4Y9W3</accession>
<evidence type="ECO:0008006" key="3">
    <source>
        <dbReference type="Google" id="ProtNLM"/>
    </source>
</evidence>
<reference evidence="2" key="1">
    <citation type="journal article" date="2019" name="Int. J. Syst. Evol. Microbiol.">
        <title>The Global Catalogue of Microorganisms (GCM) 10K type strain sequencing project: providing services to taxonomists for standard genome sequencing and annotation.</title>
        <authorList>
            <consortium name="The Broad Institute Genomics Platform"/>
            <consortium name="The Broad Institute Genome Sequencing Center for Infectious Disease"/>
            <person name="Wu L."/>
            <person name="Ma J."/>
        </authorList>
    </citation>
    <scope>NUCLEOTIDE SEQUENCE [LARGE SCALE GENOMIC DNA]</scope>
    <source>
        <strain evidence="2">JCM 13250</strain>
    </source>
</reference>
<organism evidence="1 2">
    <name type="scientific">Luedemannella flava</name>
    <dbReference type="NCBI Taxonomy" id="349316"/>
    <lineage>
        <taxon>Bacteria</taxon>
        <taxon>Bacillati</taxon>
        <taxon>Actinomycetota</taxon>
        <taxon>Actinomycetes</taxon>
        <taxon>Micromonosporales</taxon>
        <taxon>Micromonosporaceae</taxon>
        <taxon>Luedemannella</taxon>
    </lineage>
</organism>
<evidence type="ECO:0000313" key="2">
    <source>
        <dbReference type="Proteomes" id="UP001500218"/>
    </source>
</evidence>
<keyword evidence="2" id="KW-1185">Reference proteome</keyword>